<dbReference type="OrthoDB" id="192832at2759"/>
<dbReference type="CDD" id="cd02181">
    <property type="entry name" value="GH16_fungal_Lam16A_glucanase"/>
    <property type="match status" value="1"/>
</dbReference>
<keyword evidence="3" id="KW-0326">Glycosidase</keyword>
<dbReference type="Proteomes" id="UP000230002">
    <property type="component" value="Unassembled WGS sequence"/>
</dbReference>
<dbReference type="STRING" id="1077348.A0A2G8SAV1"/>
<feature type="region of interest" description="Disordered" evidence="4">
    <location>
        <begin position="86"/>
        <end position="140"/>
    </location>
</feature>
<evidence type="ECO:0000256" key="5">
    <source>
        <dbReference type="SAM" id="SignalP"/>
    </source>
</evidence>
<keyword evidence="2" id="KW-0378">Hydrolase</keyword>
<dbReference type="Gene3D" id="2.60.120.200">
    <property type="match status" value="1"/>
</dbReference>
<comment type="similarity">
    <text evidence="1">Belongs to the glycosyl hydrolase 16 family.</text>
</comment>
<reference evidence="7 8" key="1">
    <citation type="journal article" date="2015" name="Sci. Rep.">
        <title>Chromosome-level genome map provides insights into diverse defense mechanisms in the medicinal fungus Ganoderma sinense.</title>
        <authorList>
            <person name="Zhu Y."/>
            <person name="Xu J."/>
            <person name="Sun C."/>
            <person name="Zhou S."/>
            <person name="Xu H."/>
            <person name="Nelson D.R."/>
            <person name="Qian J."/>
            <person name="Song J."/>
            <person name="Luo H."/>
            <person name="Xiang L."/>
            <person name="Li Y."/>
            <person name="Xu Z."/>
            <person name="Ji A."/>
            <person name="Wang L."/>
            <person name="Lu S."/>
            <person name="Hayward A."/>
            <person name="Sun W."/>
            <person name="Li X."/>
            <person name="Schwartz D.C."/>
            <person name="Wang Y."/>
            <person name="Chen S."/>
        </authorList>
    </citation>
    <scope>NUCLEOTIDE SEQUENCE [LARGE SCALE GENOMIC DNA]</scope>
    <source>
        <strain evidence="7 8">ZZ0214-1</strain>
    </source>
</reference>
<keyword evidence="5" id="KW-0732">Signal</keyword>
<keyword evidence="8" id="KW-1185">Reference proteome</keyword>
<dbReference type="GO" id="GO:0004553">
    <property type="term" value="F:hydrolase activity, hydrolyzing O-glycosyl compounds"/>
    <property type="evidence" value="ECO:0007669"/>
    <property type="project" value="InterPro"/>
</dbReference>
<dbReference type="PANTHER" id="PTHR10963">
    <property type="entry name" value="GLYCOSYL HYDROLASE-RELATED"/>
    <property type="match status" value="1"/>
</dbReference>
<dbReference type="PANTHER" id="PTHR10963:SF24">
    <property type="entry name" value="GLYCOSIDASE C21B10.07-RELATED"/>
    <property type="match status" value="1"/>
</dbReference>
<evidence type="ECO:0000313" key="7">
    <source>
        <dbReference type="EMBL" id="PIL30890.1"/>
    </source>
</evidence>
<evidence type="ECO:0000256" key="4">
    <source>
        <dbReference type="SAM" id="MobiDB-lite"/>
    </source>
</evidence>
<dbReference type="FunFam" id="2.60.120.200:FF:000114">
    <property type="entry name" value="Probable endo-1,3(4)-beta-glucanase NFIA_089530"/>
    <property type="match status" value="1"/>
</dbReference>
<accession>A0A2G8SAV1</accession>
<comment type="caution">
    <text evidence="7">The sequence shown here is derived from an EMBL/GenBank/DDBJ whole genome shotgun (WGS) entry which is preliminary data.</text>
</comment>
<proteinExistence type="inferred from homology"/>
<evidence type="ECO:0000313" key="8">
    <source>
        <dbReference type="Proteomes" id="UP000230002"/>
    </source>
</evidence>
<dbReference type="GO" id="GO:0009251">
    <property type="term" value="P:glucan catabolic process"/>
    <property type="evidence" value="ECO:0007669"/>
    <property type="project" value="TreeGrafter"/>
</dbReference>
<protein>
    <recommendedName>
        <fullName evidence="6">GH16 domain-containing protein</fullName>
    </recommendedName>
</protein>
<dbReference type="EMBL" id="AYKW01000013">
    <property type="protein sequence ID" value="PIL30890.1"/>
    <property type="molecule type" value="Genomic_DNA"/>
</dbReference>
<feature type="chain" id="PRO_5013896758" description="GH16 domain-containing protein" evidence="5">
    <location>
        <begin position="22"/>
        <end position="443"/>
    </location>
</feature>
<dbReference type="Pfam" id="PF26113">
    <property type="entry name" value="GH16_XgeA"/>
    <property type="match status" value="1"/>
</dbReference>
<dbReference type="AlphaFoldDB" id="A0A2G8SAV1"/>
<dbReference type="InterPro" id="IPR000757">
    <property type="entry name" value="Beta-glucanase-like"/>
</dbReference>
<evidence type="ECO:0000256" key="1">
    <source>
        <dbReference type="ARBA" id="ARBA00006865"/>
    </source>
</evidence>
<evidence type="ECO:0000256" key="3">
    <source>
        <dbReference type="ARBA" id="ARBA00023295"/>
    </source>
</evidence>
<evidence type="ECO:0000259" key="6">
    <source>
        <dbReference type="PROSITE" id="PS51762"/>
    </source>
</evidence>
<gene>
    <name evidence="7" type="ORF">GSI_07059</name>
</gene>
<dbReference type="SUPFAM" id="SSF49899">
    <property type="entry name" value="Concanavalin A-like lectins/glucanases"/>
    <property type="match status" value="1"/>
</dbReference>
<dbReference type="InterPro" id="IPR050546">
    <property type="entry name" value="Glycosyl_Hydrlase_16"/>
</dbReference>
<organism evidence="7 8">
    <name type="scientific">Ganoderma sinense ZZ0214-1</name>
    <dbReference type="NCBI Taxonomy" id="1077348"/>
    <lineage>
        <taxon>Eukaryota</taxon>
        <taxon>Fungi</taxon>
        <taxon>Dikarya</taxon>
        <taxon>Basidiomycota</taxon>
        <taxon>Agaricomycotina</taxon>
        <taxon>Agaricomycetes</taxon>
        <taxon>Polyporales</taxon>
        <taxon>Polyporaceae</taxon>
        <taxon>Ganoderma</taxon>
    </lineage>
</organism>
<feature type="compositionally biased region" description="Low complexity" evidence="4">
    <location>
        <begin position="86"/>
        <end position="139"/>
    </location>
</feature>
<feature type="domain" description="GH16" evidence="6">
    <location>
        <begin position="138"/>
        <end position="401"/>
    </location>
</feature>
<name>A0A2G8SAV1_9APHY</name>
<feature type="signal peptide" evidence="5">
    <location>
        <begin position="1"/>
        <end position="21"/>
    </location>
</feature>
<evidence type="ECO:0000256" key="2">
    <source>
        <dbReference type="ARBA" id="ARBA00022801"/>
    </source>
</evidence>
<dbReference type="InterPro" id="IPR013320">
    <property type="entry name" value="ConA-like_dom_sf"/>
</dbReference>
<dbReference type="PROSITE" id="PS51762">
    <property type="entry name" value="GH16_2"/>
    <property type="match status" value="1"/>
</dbReference>
<sequence>MRLSHLPVLAFVLATAVPSDANLFARGTQSLARTANRLHHRAAKRSAGLARDLRRAFSGMYYQQELAETGGSQRVYCVNNANAPPAASNGTGSSGSQSSPSGSNGTAASTSARASSSGTAKHASSTAASPSSTSPASSPWKLAKSYQGNSFFDGWDFFTGDDPTHGIVDYVDQGTAQSANLTEINSDGHAIMRVDTTPTVSGNRRSVRITTTYSYTGGLVLLDAVHMPTGCGTWPAFWSNGPNWPAGGEIDIVEGVNDYSDNQATIHTSHGCTIPSSDSSKLGISGNVVGGTNCAAAETNNAGCGMTATQSNTYGVGFNNNGGGVYAMQWVDKGISVWFFQRNNIPSDISANAPLPDNWGTPMAFWPATDCAPFKFFDSHSAIFDTTLCGDWAGNVWNDAGAPGQEQSCAARVGISTCEDFVRNHGAAFADAYWEVNYVKIYQ</sequence>